<dbReference type="FunFam" id="3.30.160.60:FF:000100">
    <property type="entry name" value="Zinc finger 45-like"/>
    <property type="match status" value="1"/>
</dbReference>
<dbReference type="InterPro" id="IPR013087">
    <property type="entry name" value="Znf_C2H2_type"/>
</dbReference>
<feature type="domain" description="C2H2-type" evidence="7">
    <location>
        <begin position="277"/>
        <end position="305"/>
    </location>
</feature>
<feature type="domain" description="C2H2-type" evidence="7">
    <location>
        <begin position="201"/>
        <end position="228"/>
    </location>
</feature>
<dbReference type="GO" id="GO:0008270">
    <property type="term" value="F:zinc ion binding"/>
    <property type="evidence" value="ECO:0007669"/>
    <property type="project" value="UniProtKB-KW"/>
</dbReference>
<dbReference type="OrthoDB" id="3437960at2759"/>
<evidence type="ECO:0000256" key="2">
    <source>
        <dbReference type="ARBA" id="ARBA00022737"/>
    </source>
</evidence>
<dbReference type="Pfam" id="PF00096">
    <property type="entry name" value="zf-C2H2"/>
    <property type="match status" value="2"/>
</dbReference>
<keyword evidence="1" id="KW-0479">Metal-binding</keyword>
<proteinExistence type="predicted"/>
<evidence type="ECO:0000256" key="5">
    <source>
        <dbReference type="PROSITE-ProRule" id="PRU00042"/>
    </source>
</evidence>
<dbReference type="AlphaFoldDB" id="A0A9J6BLC2"/>
<evidence type="ECO:0000313" key="9">
    <source>
        <dbReference type="Proteomes" id="UP001107558"/>
    </source>
</evidence>
<dbReference type="SMART" id="SM00355">
    <property type="entry name" value="ZnF_C2H2"/>
    <property type="match status" value="10"/>
</dbReference>
<dbReference type="GO" id="GO:0000981">
    <property type="term" value="F:DNA-binding transcription factor activity, RNA polymerase II-specific"/>
    <property type="evidence" value="ECO:0007669"/>
    <property type="project" value="TreeGrafter"/>
</dbReference>
<dbReference type="FunFam" id="3.30.160.60:FF:000446">
    <property type="entry name" value="Zinc finger protein"/>
    <property type="match status" value="1"/>
</dbReference>
<dbReference type="GO" id="GO:0043565">
    <property type="term" value="F:sequence-specific DNA binding"/>
    <property type="evidence" value="ECO:0007669"/>
    <property type="project" value="TreeGrafter"/>
</dbReference>
<feature type="domain" description="C2H2-type" evidence="7">
    <location>
        <begin position="100"/>
        <end position="127"/>
    </location>
</feature>
<name>A0A9J6BLC2_POLVA</name>
<dbReference type="SUPFAM" id="SSF57667">
    <property type="entry name" value="beta-beta-alpha zinc fingers"/>
    <property type="match status" value="4"/>
</dbReference>
<accession>A0A9J6BLC2</accession>
<reference evidence="8" key="1">
    <citation type="submission" date="2021-03" db="EMBL/GenBank/DDBJ databases">
        <title>Chromosome level genome of the anhydrobiotic midge Polypedilum vanderplanki.</title>
        <authorList>
            <person name="Yoshida Y."/>
            <person name="Kikawada T."/>
            <person name="Gusev O."/>
        </authorList>
    </citation>
    <scope>NUCLEOTIDE SEQUENCE</scope>
    <source>
        <strain evidence="8">NIAS01</strain>
        <tissue evidence="8">Whole body or cell culture</tissue>
    </source>
</reference>
<dbReference type="InterPro" id="IPR036236">
    <property type="entry name" value="Znf_C2H2_sf"/>
</dbReference>
<evidence type="ECO:0000256" key="4">
    <source>
        <dbReference type="ARBA" id="ARBA00022833"/>
    </source>
</evidence>
<evidence type="ECO:0000313" key="8">
    <source>
        <dbReference type="EMBL" id="KAG5670557.1"/>
    </source>
</evidence>
<evidence type="ECO:0000259" key="7">
    <source>
        <dbReference type="PROSITE" id="PS50157"/>
    </source>
</evidence>
<protein>
    <recommendedName>
        <fullName evidence="7">C2H2-type domain-containing protein</fullName>
    </recommendedName>
</protein>
<dbReference type="EMBL" id="JADBJN010000003">
    <property type="protein sequence ID" value="KAG5670557.1"/>
    <property type="molecule type" value="Genomic_DNA"/>
</dbReference>
<feature type="domain" description="C2H2-type" evidence="7">
    <location>
        <begin position="362"/>
        <end position="389"/>
    </location>
</feature>
<evidence type="ECO:0000256" key="3">
    <source>
        <dbReference type="ARBA" id="ARBA00022771"/>
    </source>
</evidence>
<organism evidence="8 9">
    <name type="scientific">Polypedilum vanderplanki</name>
    <name type="common">Sleeping chironomid midge</name>
    <dbReference type="NCBI Taxonomy" id="319348"/>
    <lineage>
        <taxon>Eukaryota</taxon>
        <taxon>Metazoa</taxon>
        <taxon>Ecdysozoa</taxon>
        <taxon>Arthropoda</taxon>
        <taxon>Hexapoda</taxon>
        <taxon>Insecta</taxon>
        <taxon>Pterygota</taxon>
        <taxon>Neoptera</taxon>
        <taxon>Endopterygota</taxon>
        <taxon>Diptera</taxon>
        <taxon>Nematocera</taxon>
        <taxon>Chironomoidea</taxon>
        <taxon>Chironomidae</taxon>
        <taxon>Chironominae</taxon>
        <taxon>Polypedilum</taxon>
        <taxon>Polypedilum</taxon>
    </lineage>
</organism>
<keyword evidence="4" id="KW-0862">Zinc</keyword>
<feature type="domain" description="C2H2-type" evidence="7">
    <location>
        <begin position="249"/>
        <end position="276"/>
    </location>
</feature>
<evidence type="ECO:0000256" key="1">
    <source>
        <dbReference type="ARBA" id="ARBA00022723"/>
    </source>
</evidence>
<keyword evidence="2" id="KW-0677">Repeat</keyword>
<feature type="region of interest" description="Disordered" evidence="6">
    <location>
        <begin position="225"/>
        <end position="244"/>
    </location>
</feature>
<gene>
    <name evidence="8" type="ORF">PVAND_000811</name>
</gene>
<comment type="caution">
    <text evidence="8">The sequence shown here is derived from an EMBL/GenBank/DDBJ whole genome shotgun (WGS) entry which is preliminary data.</text>
</comment>
<feature type="domain" description="C2H2-type" evidence="7">
    <location>
        <begin position="306"/>
        <end position="335"/>
    </location>
</feature>
<dbReference type="PANTHER" id="PTHR24408">
    <property type="entry name" value="ZINC FINGER PROTEIN"/>
    <property type="match status" value="1"/>
</dbReference>
<dbReference type="Proteomes" id="UP001107558">
    <property type="component" value="Chromosome 3"/>
</dbReference>
<feature type="domain" description="C2H2-type" evidence="7">
    <location>
        <begin position="160"/>
        <end position="187"/>
    </location>
</feature>
<dbReference type="Pfam" id="PF13912">
    <property type="entry name" value="zf-C2H2_6"/>
    <property type="match status" value="2"/>
</dbReference>
<feature type="region of interest" description="Disordered" evidence="6">
    <location>
        <begin position="18"/>
        <end position="40"/>
    </location>
</feature>
<dbReference type="GO" id="GO:0005634">
    <property type="term" value="C:nucleus"/>
    <property type="evidence" value="ECO:0007669"/>
    <property type="project" value="TreeGrafter"/>
</dbReference>
<dbReference type="PROSITE" id="PS00028">
    <property type="entry name" value="ZINC_FINGER_C2H2_1"/>
    <property type="match status" value="9"/>
</dbReference>
<keyword evidence="9" id="KW-1185">Reference proteome</keyword>
<keyword evidence="3 5" id="KW-0863">Zinc-finger</keyword>
<dbReference type="PANTHER" id="PTHR24408:SF58">
    <property type="entry name" value="TRANSCRIPTION FACTOR (TFIIIA), PUTATIVE (AFU_ORTHOLOGUE AFUA_1G05150)-RELATED"/>
    <property type="match status" value="1"/>
</dbReference>
<dbReference type="Gene3D" id="3.30.160.60">
    <property type="entry name" value="Classic Zinc Finger"/>
    <property type="match status" value="7"/>
</dbReference>
<sequence>MEKLKDDKAVEKSCENFIEEQEEERIEENQESDPENEEDVYQCSSCNFNFSDVQEHLKKYHSEPSDDIIEIINSDPQNDEESSEVDEGLAYIVKNENGMYECGECLKTFKGIKRYTTHLKTHENIPEKTIEELNQCIAKKESRNDNEHFKITDIDGEDIFACTKCNAEFSTKKQLLLHSAIHKNVESAKNKWTGPMNENTLDCQYCNKSFTTEFDFDLHIKAHEENQSSSSKKNKTKPSLASDTKKGIHTCQYCEKQFKRPHEKVKHERVHTGEKPYSCDLCGKRFRVPYCVSLHKKNVHSDLRPYICTFEGCNKRFKTQSIYNHHLNTHSEEKNFKCESCPKKFKTLVQLIGHRKTHTKPFSCQICKRTFSALYAVKNHMITHNNENSNLKMKCKLCGAQYGRETALKDHIISTHPEAVVMDDDEEIDESYIIETEVDMNNDNENELYSVVMVEGEGEQIIGE</sequence>
<feature type="domain" description="C2H2-type" evidence="7">
    <location>
        <begin position="336"/>
        <end position="363"/>
    </location>
</feature>
<dbReference type="PROSITE" id="PS50157">
    <property type="entry name" value="ZINC_FINGER_C2H2_2"/>
    <property type="match status" value="8"/>
</dbReference>
<evidence type="ECO:0000256" key="6">
    <source>
        <dbReference type="SAM" id="MobiDB-lite"/>
    </source>
</evidence>